<dbReference type="Pfam" id="PF07690">
    <property type="entry name" value="MFS_1"/>
    <property type="match status" value="1"/>
</dbReference>
<evidence type="ECO:0000256" key="7">
    <source>
        <dbReference type="SAM" id="Phobius"/>
    </source>
</evidence>
<keyword evidence="5 7" id="KW-1133">Transmembrane helix</keyword>
<evidence type="ECO:0000256" key="5">
    <source>
        <dbReference type="ARBA" id="ARBA00022989"/>
    </source>
</evidence>
<dbReference type="InterPro" id="IPR011701">
    <property type="entry name" value="MFS"/>
</dbReference>
<keyword evidence="2" id="KW-0813">Transport</keyword>
<name>A0A1I3T1Y2_9GAMM</name>
<evidence type="ECO:0000259" key="8">
    <source>
        <dbReference type="PROSITE" id="PS50850"/>
    </source>
</evidence>
<evidence type="ECO:0000256" key="2">
    <source>
        <dbReference type="ARBA" id="ARBA00022448"/>
    </source>
</evidence>
<feature type="transmembrane region" description="Helical" evidence="7">
    <location>
        <begin position="386"/>
        <end position="408"/>
    </location>
</feature>
<organism evidence="9 10">
    <name type="scientific">Marinobacter persicus</name>
    <dbReference type="NCBI Taxonomy" id="930118"/>
    <lineage>
        <taxon>Bacteria</taxon>
        <taxon>Pseudomonadati</taxon>
        <taxon>Pseudomonadota</taxon>
        <taxon>Gammaproteobacteria</taxon>
        <taxon>Pseudomonadales</taxon>
        <taxon>Marinobacteraceae</taxon>
        <taxon>Marinobacter</taxon>
    </lineage>
</organism>
<keyword evidence="10" id="KW-1185">Reference proteome</keyword>
<dbReference type="SUPFAM" id="SSF103473">
    <property type="entry name" value="MFS general substrate transporter"/>
    <property type="match status" value="1"/>
</dbReference>
<dbReference type="EMBL" id="FOSC01000004">
    <property type="protein sequence ID" value="SFJ64643.1"/>
    <property type="molecule type" value="Genomic_DNA"/>
</dbReference>
<gene>
    <name evidence="9" type="ORF">SAMN05216429_104175</name>
</gene>
<dbReference type="InterPro" id="IPR020846">
    <property type="entry name" value="MFS_dom"/>
</dbReference>
<evidence type="ECO:0000256" key="4">
    <source>
        <dbReference type="ARBA" id="ARBA00022692"/>
    </source>
</evidence>
<dbReference type="GO" id="GO:0005886">
    <property type="term" value="C:plasma membrane"/>
    <property type="evidence" value="ECO:0007669"/>
    <property type="project" value="UniProtKB-SubCell"/>
</dbReference>
<evidence type="ECO:0000256" key="3">
    <source>
        <dbReference type="ARBA" id="ARBA00022475"/>
    </source>
</evidence>
<evidence type="ECO:0000313" key="10">
    <source>
        <dbReference type="Proteomes" id="UP000199445"/>
    </source>
</evidence>
<accession>A0A1I3T1Y2</accession>
<comment type="subcellular location">
    <subcellularLocation>
        <location evidence="1">Cell membrane</location>
        <topology evidence="1">Multi-pass membrane protein</topology>
    </subcellularLocation>
</comment>
<dbReference type="Gene3D" id="1.20.1250.20">
    <property type="entry name" value="MFS general substrate transporter like domains"/>
    <property type="match status" value="1"/>
</dbReference>
<dbReference type="GO" id="GO:0022857">
    <property type="term" value="F:transmembrane transporter activity"/>
    <property type="evidence" value="ECO:0007669"/>
    <property type="project" value="InterPro"/>
</dbReference>
<dbReference type="PANTHER" id="PTHR43266:SF2">
    <property type="entry name" value="MAJOR FACILITATOR SUPERFAMILY (MFS) PROFILE DOMAIN-CONTAINING PROTEIN"/>
    <property type="match status" value="1"/>
</dbReference>
<evidence type="ECO:0000256" key="6">
    <source>
        <dbReference type="ARBA" id="ARBA00023136"/>
    </source>
</evidence>
<protein>
    <submittedName>
        <fullName evidence="9">Predicted arabinose efflux permease, MFS family</fullName>
    </submittedName>
</protein>
<dbReference type="PANTHER" id="PTHR43266">
    <property type="entry name" value="MACROLIDE-EFFLUX PROTEIN"/>
    <property type="match status" value="1"/>
</dbReference>
<feature type="domain" description="Major facilitator superfamily (MFS) profile" evidence="8">
    <location>
        <begin position="30"/>
        <end position="415"/>
    </location>
</feature>
<dbReference type="AlphaFoldDB" id="A0A1I3T1Y2"/>
<evidence type="ECO:0000313" key="9">
    <source>
        <dbReference type="EMBL" id="SFJ64643.1"/>
    </source>
</evidence>
<reference evidence="9 10" key="1">
    <citation type="submission" date="2016-10" db="EMBL/GenBank/DDBJ databases">
        <authorList>
            <person name="de Groot N.N."/>
        </authorList>
    </citation>
    <scope>NUCLEOTIDE SEQUENCE [LARGE SCALE GENOMIC DNA]</scope>
    <source>
        <strain evidence="9 10">IBRC-M 10445</strain>
    </source>
</reference>
<proteinExistence type="predicted"/>
<feature type="transmembrane region" description="Helical" evidence="7">
    <location>
        <begin position="69"/>
        <end position="90"/>
    </location>
</feature>
<dbReference type="PROSITE" id="PS50850">
    <property type="entry name" value="MFS"/>
    <property type="match status" value="1"/>
</dbReference>
<feature type="transmembrane region" description="Helical" evidence="7">
    <location>
        <begin position="274"/>
        <end position="295"/>
    </location>
</feature>
<sequence>MLLESDFYHNLSAAYAFTGEAMLEILRHRTYRHLFLAQVVALLGTGLATVALSLLAFDLAGDQAGQVLGTAMAIKMVAYVLIAPLASALAENIPRRALLVSLDVVRAATALALPFVTEVWEVYVLIAVLQSASAAFTPTFQSTIPETLPDEDDYTKALSLSRLAYDLENLISPALAALILLATSWQALFSGTVIGFIASALLVVSIALPSAAKSEKRRGVYDRVRAGFSIFMATPRLRGVMALNLVVSLAGAMVIVNTVVLVQGQFGLTDQHTAMALAAFGGGSMLAALALPALLKRWQDRRVMLTGGGILVFGLVLALPVGSLEWLLPVWAWLGVGFSTVQTPIGRVLTRSSHTHDRPALFAAQFSLSHAGWLFAYPLAGWLGSTAGMTITLLVLLGLALGGLILALKVWPSVDPLECSHNHDDLPGDHPHVASASNSGVHRHHYVIDSLHPKWPD</sequence>
<feature type="transmembrane region" description="Helical" evidence="7">
    <location>
        <begin position="34"/>
        <end position="57"/>
    </location>
</feature>
<feature type="transmembrane region" description="Helical" evidence="7">
    <location>
        <begin position="188"/>
        <end position="208"/>
    </location>
</feature>
<feature type="transmembrane region" description="Helical" evidence="7">
    <location>
        <begin position="240"/>
        <end position="262"/>
    </location>
</feature>
<dbReference type="InterPro" id="IPR036259">
    <property type="entry name" value="MFS_trans_sf"/>
</dbReference>
<keyword evidence="6 7" id="KW-0472">Membrane</keyword>
<evidence type="ECO:0000256" key="1">
    <source>
        <dbReference type="ARBA" id="ARBA00004651"/>
    </source>
</evidence>
<keyword evidence="4 7" id="KW-0812">Transmembrane</keyword>
<dbReference type="CDD" id="cd06173">
    <property type="entry name" value="MFS_MefA_like"/>
    <property type="match status" value="1"/>
</dbReference>
<keyword evidence="3" id="KW-1003">Cell membrane</keyword>
<dbReference type="Proteomes" id="UP000199445">
    <property type="component" value="Unassembled WGS sequence"/>
</dbReference>
<feature type="transmembrane region" description="Helical" evidence="7">
    <location>
        <begin position="302"/>
        <end position="324"/>
    </location>
</feature>